<dbReference type="PANTHER" id="PTHR12631">
    <property type="entry name" value="ALPHA-L-IDURONIDASE"/>
    <property type="match status" value="1"/>
</dbReference>
<dbReference type="EMBL" id="JARELW010000010">
    <property type="protein sequence ID" value="MEA8801869.1"/>
    <property type="molecule type" value="Genomic_DNA"/>
</dbReference>
<feature type="signal peptide" evidence="4">
    <location>
        <begin position="1"/>
        <end position="20"/>
    </location>
</feature>
<proteinExistence type="inferred from homology"/>
<evidence type="ECO:0000256" key="4">
    <source>
        <dbReference type="SAM" id="SignalP"/>
    </source>
</evidence>
<dbReference type="SUPFAM" id="SSF51445">
    <property type="entry name" value="(Trans)glycosidases"/>
    <property type="match status" value="1"/>
</dbReference>
<organism evidence="6">
    <name type="scientific">Klebsiella aerogenes</name>
    <name type="common">Enterobacter aerogenes</name>
    <dbReference type="NCBI Taxonomy" id="548"/>
    <lineage>
        <taxon>Bacteria</taxon>
        <taxon>Pseudomonadati</taxon>
        <taxon>Pseudomonadota</taxon>
        <taxon>Gammaproteobacteria</taxon>
        <taxon>Enterobacterales</taxon>
        <taxon>Enterobacteriaceae</taxon>
        <taxon>Klebsiella/Raoultella group</taxon>
        <taxon>Klebsiella</taxon>
    </lineage>
</organism>
<dbReference type="Pfam" id="PF00150">
    <property type="entry name" value="Cellulase"/>
    <property type="match status" value="1"/>
</dbReference>
<sequence>MLRILIFLSVSILCFPYAAKASMEVGVCTHFSRYPNAPSFYLKLLKEYGFTSFRGDYGWGGIEESPKKYSVSKRLQKSDLAFMNAPEYGLSGMLILAYGNKFYDSGGYPVSEDGIRAFANYAAWTATRFKGKVKYYEIWNEWTNGTGVTNQRNIIPSAEDYFKLVKFTSIAVKQADPSAIVIAGGFNSLNGVNKKIGLTGTAWFAQLVKLGILDYIDGVSIHPYSFQLNDVKLKSAAGNLEGIDEFHDYFMSKFNADIPVYLTEYGVPIFNGVGGTSESIAAFTIKKYIEDARKRPYIKGVWLYDLIDDGSDKSNREHNFGLFSQNLKPKKSAIELQKLNIAK</sequence>
<dbReference type="Proteomes" id="UP001303386">
    <property type="component" value="Unassembled WGS sequence"/>
</dbReference>
<evidence type="ECO:0000256" key="3">
    <source>
        <dbReference type="RuleBase" id="RU361153"/>
    </source>
</evidence>
<dbReference type="InterPro" id="IPR001547">
    <property type="entry name" value="Glyco_hydro_5"/>
</dbReference>
<reference evidence="7" key="2">
    <citation type="journal article" date="2023" name="J. Hosp. Infect.">
        <title>Cross-contamination of carbapenem-resistant Gram-negative bacteria between patients and hospital environment in the first year of a newly built surgical ward.</title>
        <authorList>
            <person name="Boutin S."/>
            <person name="Scherrer M."/>
            <person name="Spath I."/>
            <person name="Kocer K."/>
            <person name="Heeg K."/>
            <person name="Nurjadi D."/>
        </authorList>
    </citation>
    <scope>NUCLEOTIDE SEQUENCE</scope>
    <source>
        <strain evidence="7">KE10384</strain>
    </source>
</reference>
<dbReference type="AlphaFoldDB" id="A0A346NT11"/>
<feature type="chain" id="PRO_5030063528" evidence="4">
    <location>
        <begin position="21"/>
        <end position="343"/>
    </location>
</feature>
<keyword evidence="4" id="KW-0732">Signal</keyword>
<gene>
    <name evidence="7" type="ORF">PZT46_21760</name>
</gene>
<dbReference type="InterPro" id="IPR051923">
    <property type="entry name" value="Glycosyl_Hydrolase_39"/>
</dbReference>
<reference evidence="6" key="1">
    <citation type="journal article" date="2018" name="Front. Microbiol.">
        <title>Establishment of a Molecular Serotyping Scheme and a Multiplexed Luminex-Based Array for Enterobacter aerogenes.</title>
        <authorList>
            <person name="Guo X."/>
            <person name="Wang M."/>
            <person name="Wang L."/>
            <person name="Wang Y."/>
            <person name="Chen T."/>
            <person name="Wu P."/>
            <person name="Chen M."/>
            <person name="Liu B."/>
            <person name="Feng L."/>
        </authorList>
    </citation>
    <scope>NUCLEOTIDE SEQUENCE</scope>
    <source>
        <strain evidence="6">G5305</strain>
    </source>
</reference>
<evidence type="ECO:0000313" key="6">
    <source>
        <dbReference type="EMBL" id="AXR70404.1"/>
    </source>
</evidence>
<dbReference type="PANTHER" id="PTHR12631:SF10">
    <property type="entry name" value="BETA-XYLOSIDASE-LIKE PROTEIN-RELATED"/>
    <property type="match status" value="1"/>
</dbReference>
<keyword evidence="2 3" id="KW-0326">Glycosidase</keyword>
<evidence type="ECO:0000313" key="7">
    <source>
        <dbReference type="EMBL" id="MEA8801869.1"/>
    </source>
</evidence>
<dbReference type="RefSeq" id="WP_045412899.1">
    <property type="nucleotide sequence ID" value="NZ_CAXOAM010000013.1"/>
</dbReference>
<evidence type="ECO:0000256" key="2">
    <source>
        <dbReference type="ARBA" id="ARBA00023295"/>
    </source>
</evidence>
<protein>
    <submittedName>
        <fullName evidence="7">Cellulase family glycosylhydrolase</fullName>
    </submittedName>
    <submittedName>
        <fullName evidence="6">Glycosyl hydrolase</fullName>
    </submittedName>
</protein>
<evidence type="ECO:0000259" key="5">
    <source>
        <dbReference type="Pfam" id="PF00150"/>
    </source>
</evidence>
<accession>A0A346NT11</accession>
<dbReference type="GO" id="GO:0000272">
    <property type="term" value="P:polysaccharide catabolic process"/>
    <property type="evidence" value="ECO:0007669"/>
    <property type="project" value="InterPro"/>
</dbReference>
<dbReference type="EMBL" id="MF687353">
    <property type="protein sequence ID" value="AXR70404.1"/>
    <property type="molecule type" value="Genomic_DNA"/>
</dbReference>
<dbReference type="GO" id="GO:0004553">
    <property type="term" value="F:hydrolase activity, hydrolyzing O-glycosyl compounds"/>
    <property type="evidence" value="ECO:0007669"/>
    <property type="project" value="InterPro"/>
</dbReference>
<dbReference type="InterPro" id="IPR017853">
    <property type="entry name" value="GH"/>
</dbReference>
<comment type="similarity">
    <text evidence="3">Belongs to the glycosyl hydrolase 5 (cellulase A) family.</text>
</comment>
<keyword evidence="1 3" id="KW-0378">Hydrolase</keyword>
<name>A0A346NT11_KLEAE</name>
<feature type="domain" description="Glycoside hydrolase family 5" evidence="5">
    <location>
        <begin position="41"/>
        <end position="272"/>
    </location>
</feature>
<dbReference type="Gene3D" id="3.20.20.80">
    <property type="entry name" value="Glycosidases"/>
    <property type="match status" value="1"/>
</dbReference>
<evidence type="ECO:0000256" key="1">
    <source>
        <dbReference type="ARBA" id="ARBA00022801"/>
    </source>
</evidence>